<dbReference type="InterPro" id="IPR028098">
    <property type="entry name" value="Glyco_trans_4-like_N"/>
</dbReference>
<keyword evidence="1" id="KW-0472">Membrane</keyword>
<gene>
    <name evidence="3" type="ORF">K8352_14185</name>
</gene>
<feature type="transmembrane region" description="Helical" evidence="1">
    <location>
        <begin position="89"/>
        <end position="110"/>
    </location>
</feature>
<evidence type="ECO:0000256" key="1">
    <source>
        <dbReference type="SAM" id="Phobius"/>
    </source>
</evidence>
<feature type="domain" description="Glycosyltransferase subfamily 4-like N-terminal" evidence="2">
    <location>
        <begin position="13"/>
        <end position="113"/>
    </location>
</feature>
<dbReference type="GO" id="GO:0016757">
    <property type="term" value="F:glycosyltransferase activity"/>
    <property type="evidence" value="ECO:0007669"/>
    <property type="project" value="UniProtKB-KW"/>
</dbReference>
<name>A0AAE3EWR0_9FLAO</name>
<feature type="transmembrane region" description="Helical" evidence="1">
    <location>
        <begin position="60"/>
        <end position="77"/>
    </location>
</feature>
<keyword evidence="1" id="KW-0812">Transmembrane</keyword>
<feature type="non-terminal residue" evidence="3">
    <location>
        <position position="116"/>
    </location>
</feature>
<dbReference type="AlphaFoldDB" id="A0AAE3EWR0"/>
<keyword evidence="3" id="KW-0808">Transferase</keyword>
<dbReference type="RefSeq" id="WP_317903046.1">
    <property type="nucleotide sequence ID" value="NZ_JAIRBC010000021.1"/>
</dbReference>
<evidence type="ECO:0000259" key="2">
    <source>
        <dbReference type="Pfam" id="PF13439"/>
    </source>
</evidence>
<proteinExistence type="predicted"/>
<dbReference type="Gene3D" id="3.40.50.2000">
    <property type="entry name" value="Glycogen Phosphorylase B"/>
    <property type="match status" value="1"/>
</dbReference>
<reference evidence="3" key="1">
    <citation type="submission" date="2023-02" db="EMBL/GenBank/DDBJ databases">
        <title>Genome of Flavobacteriaceae gen. nov. sp. strain F89.</title>
        <authorList>
            <person name="Wang Y."/>
        </authorList>
    </citation>
    <scope>NUCLEOTIDE SEQUENCE</scope>
    <source>
        <strain evidence="3">F89</strain>
    </source>
</reference>
<dbReference type="SUPFAM" id="SSF53756">
    <property type="entry name" value="UDP-Glycosyltransferase/glycogen phosphorylase"/>
    <property type="match status" value="1"/>
</dbReference>
<protein>
    <submittedName>
        <fullName evidence="3">Glycosyltransferase</fullName>
        <ecNumber evidence="3">2.4.-.-</ecNumber>
    </submittedName>
</protein>
<dbReference type="Proteomes" id="UP001200642">
    <property type="component" value="Unassembled WGS sequence"/>
</dbReference>
<keyword evidence="4" id="KW-1185">Reference proteome</keyword>
<keyword evidence="3" id="KW-0328">Glycosyltransferase</keyword>
<accession>A0AAE3EWR0</accession>
<evidence type="ECO:0000313" key="3">
    <source>
        <dbReference type="EMBL" id="MCG2461905.1"/>
    </source>
</evidence>
<dbReference type="EMBL" id="JAIRBC010000021">
    <property type="protein sequence ID" value="MCG2461905.1"/>
    <property type="molecule type" value="Genomic_DNA"/>
</dbReference>
<comment type="caution">
    <text evidence="3">The sequence shown here is derived from an EMBL/GenBank/DDBJ whole genome shotgun (WGS) entry which is preliminary data.</text>
</comment>
<dbReference type="Pfam" id="PF13439">
    <property type="entry name" value="Glyco_transf_4"/>
    <property type="match status" value="1"/>
</dbReference>
<keyword evidence="1" id="KW-1133">Transmembrane helix</keyword>
<sequence length="116" mass="13500">MKIDFLINKMSGGGAERVVSLVANYLNQQGYEVRIITFQGTDKYELNKEVKRIKLHKHPFFQSVVINGFFSLIYFYRKKSNRPDIISSHINLLGYLTIPIAKIYSLRIIVSEHINH</sequence>
<organism evidence="3 4">
    <name type="scientific">Cerina litoralis</name>
    <dbReference type="NCBI Taxonomy" id="2874477"/>
    <lineage>
        <taxon>Bacteria</taxon>
        <taxon>Pseudomonadati</taxon>
        <taxon>Bacteroidota</taxon>
        <taxon>Flavobacteriia</taxon>
        <taxon>Flavobacteriales</taxon>
        <taxon>Flavobacteriaceae</taxon>
        <taxon>Cerina</taxon>
    </lineage>
</organism>
<dbReference type="EC" id="2.4.-.-" evidence="3"/>
<evidence type="ECO:0000313" key="4">
    <source>
        <dbReference type="Proteomes" id="UP001200642"/>
    </source>
</evidence>